<dbReference type="Gene3D" id="3.40.50.1390">
    <property type="entry name" value="Resolvase, N-terminal catalytic domain"/>
    <property type="match status" value="1"/>
</dbReference>
<accession>A0A560ECT8</accession>
<feature type="region of interest" description="Disordered" evidence="1">
    <location>
        <begin position="527"/>
        <end position="553"/>
    </location>
</feature>
<dbReference type="InterPro" id="IPR050639">
    <property type="entry name" value="SSR_resolvase"/>
</dbReference>
<evidence type="ECO:0000313" key="4">
    <source>
        <dbReference type="Proteomes" id="UP000319949"/>
    </source>
</evidence>
<dbReference type="PANTHER" id="PTHR30461:SF23">
    <property type="entry name" value="DNA RECOMBINASE-RELATED"/>
    <property type="match status" value="1"/>
</dbReference>
<reference evidence="3 4" key="1">
    <citation type="submission" date="2019-06" db="EMBL/GenBank/DDBJ databases">
        <title>Genomic Encyclopedia of Type Strains, Phase IV (KMG-V): Genome sequencing to study the core and pangenomes of soil and plant-associated prokaryotes.</title>
        <authorList>
            <person name="Whitman W."/>
        </authorList>
    </citation>
    <scope>NUCLEOTIDE SEQUENCE [LARGE SCALE GENOMIC DNA]</scope>
    <source>
        <strain evidence="3 4">BR 510</strain>
    </source>
</reference>
<proteinExistence type="predicted"/>
<feature type="domain" description="Resolvase/invertase-type recombinase catalytic" evidence="2">
    <location>
        <begin position="22"/>
        <end position="173"/>
    </location>
</feature>
<comment type="caution">
    <text evidence="3">The sequence shown here is derived from an EMBL/GenBank/DDBJ whole genome shotgun (WGS) entry which is preliminary data.</text>
</comment>
<dbReference type="SUPFAM" id="SSF53041">
    <property type="entry name" value="Resolvase-like"/>
    <property type="match status" value="1"/>
</dbReference>
<dbReference type="EMBL" id="VITK01000001">
    <property type="protein sequence ID" value="TWB07191.1"/>
    <property type="molecule type" value="Genomic_DNA"/>
</dbReference>
<dbReference type="RefSeq" id="WP_145657633.1">
    <property type="nucleotide sequence ID" value="NZ_VITK01000001.1"/>
</dbReference>
<dbReference type="FunFam" id="3.40.50.1390:FF:000008">
    <property type="entry name" value="DNA recombinase"/>
    <property type="match status" value="1"/>
</dbReference>
<dbReference type="InterPro" id="IPR011109">
    <property type="entry name" value="DNA_bind_recombinase_dom"/>
</dbReference>
<dbReference type="InterPro" id="IPR006119">
    <property type="entry name" value="Resolv_N"/>
</dbReference>
<feature type="compositionally biased region" description="Basic residues" evidence="1">
    <location>
        <begin position="534"/>
        <end position="543"/>
    </location>
</feature>
<dbReference type="Gene3D" id="3.90.1750.20">
    <property type="entry name" value="Putative Large Serine Recombinase, Chain B, Domain 2"/>
    <property type="match status" value="1"/>
</dbReference>
<dbReference type="OrthoDB" id="7735915at2"/>
<dbReference type="GO" id="GO:0003677">
    <property type="term" value="F:DNA binding"/>
    <property type="evidence" value="ECO:0007669"/>
    <property type="project" value="InterPro"/>
</dbReference>
<dbReference type="Pfam" id="PF00239">
    <property type="entry name" value="Resolvase"/>
    <property type="match status" value="1"/>
</dbReference>
<gene>
    <name evidence="3" type="ORF">FBZ96_1011009</name>
</gene>
<name>A0A560ECT8_9BRAD</name>
<dbReference type="Proteomes" id="UP000319949">
    <property type="component" value="Unassembled WGS sequence"/>
</dbReference>
<sequence length="553" mass="62685">MANSLVIRKGTNLEKRSRAFRAAQYVRMSTEFQRYSIENQAAAIAAYARQKNLTIVRTYRDDGRSGLTFKGRPGLADLIDDVENDRADFGHVLVYDVSRWGRFQDSDESAHYEFICKQNGVQVAYCAEQFDNDGSLLSSIVKNIKRVMAAEYSRELSVKVHTGQCRIASLGYRVGGPLGYGLRRILVDENENSKGQLSKGQRKALQTDRVRLDHGSLDESTVITWIFEQFVLERKSYSEIRRALNDALIANHNGRLWTDGMIPTILANENYIGNIVYNRTSRRLGQRLIKNPAHTWVRGAASIEPVVDLEMFARAQKLLAERRLEIPEEEMLARLRLTLRRRGKLNSRIINTTLGLNHVSSFVKHFGSLRRAYALIGYATSRDCDWIDSKRHWTYELIRHAGQLAQVLKDDLGLAVESAHGGIGLDVDGQRKITFLAARQLAKRGPNHAPQWKVYRREIRSGLLAILRLNAANDAIEDYLLLPSQLEAGRYVWLSDHSLSHHQAACFRTLEQLAEEVKARLGEAIRAASAKRAPQNKRGKAGRTRTTSARVRH</sequence>
<dbReference type="CDD" id="cd00338">
    <property type="entry name" value="Ser_Recombinase"/>
    <property type="match status" value="1"/>
</dbReference>
<evidence type="ECO:0000256" key="1">
    <source>
        <dbReference type="SAM" id="MobiDB-lite"/>
    </source>
</evidence>
<dbReference type="Pfam" id="PF07508">
    <property type="entry name" value="Recombinase"/>
    <property type="match status" value="1"/>
</dbReference>
<dbReference type="SMART" id="SM00857">
    <property type="entry name" value="Resolvase"/>
    <property type="match status" value="1"/>
</dbReference>
<dbReference type="InterPro" id="IPR036162">
    <property type="entry name" value="Resolvase-like_N_sf"/>
</dbReference>
<keyword evidence="4" id="KW-1185">Reference proteome</keyword>
<organism evidence="3 4">
    <name type="scientific">Bradyrhizobium stylosanthis</name>
    <dbReference type="NCBI Taxonomy" id="1803665"/>
    <lineage>
        <taxon>Bacteria</taxon>
        <taxon>Pseudomonadati</taxon>
        <taxon>Pseudomonadota</taxon>
        <taxon>Alphaproteobacteria</taxon>
        <taxon>Hyphomicrobiales</taxon>
        <taxon>Nitrobacteraceae</taxon>
        <taxon>Bradyrhizobium</taxon>
    </lineage>
</organism>
<protein>
    <submittedName>
        <fullName evidence="3">DNA invertase Pin-like site-specific DNA recombinase</fullName>
    </submittedName>
</protein>
<dbReference type="InterPro" id="IPR038109">
    <property type="entry name" value="DNA_bind_recomb_sf"/>
</dbReference>
<dbReference type="PANTHER" id="PTHR30461">
    <property type="entry name" value="DNA-INVERTASE FROM LAMBDOID PROPHAGE"/>
    <property type="match status" value="1"/>
</dbReference>
<evidence type="ECO:0000313" key="3">
    <source>
        <dbReference type="EMBL" id="TWB07191.1"/>
    </source>
</evidence>
<feature type="compositionally biased region" description="Polar residues" evidence="1">
    <location>
        <begin position="544"/>
        <end position="553"/>
    </location>
</feature>
<dbReference type="GO" id="GO:0000150">
    <property type="term" value="F:DNA strand exchange activity"/>
    <property type="evidence" value="ECO:0007669"/>
    <property type="project" value="InterPro"/>
</dbReference>
<evidence type="ECO:0000259" key="2">
    <source>
        <dbReference type="SMART" id="SM00857"/>
    </source>
</evidence>
<dbReference type="AlphaFoldDB" id="A0A560ECT8"/>